<feature type="region of interest" description="Disordered" evidence="4">
    <location>
        <begin position="1"/>
        <end position="62"/>
    </location>
</feature>
<dbReference type="SUPFAM" id="SSF75217">
    <property type="entry name" value="alpha/beta knot"/>
    <property type="match status" value="1"/>
</dbReference>
<dbReference type="InterPro" id="IPR051259">
    <property type="entry name" value="rRNA_Methyltransferase"/>
</dbReference>
<dbReference type="PANTHER" id="PTHR43191">
    <property type="entry name" value="RRNA METHYLTRANSFERASE 3"/>
    <property type="match status" value="1"/>
</dbReference>
<dbReference type="InterPro" id="IPR029028">
    <property type="entry name" value="Alpha/beta_knot_MTases"/>
</dbReference>
<dbReference type="InterPro" id="IPR029064">
    <property type="entry name" value="Ribosomal_eL30-like_sf"/>
</dbReference>
<name>A0AAU7X723_9HYPH</name>
<evidence type="ECO:0000256" key="2">
    <source>
        <dbReference type="ARBA" id="ARBA00022603"/>
    </source>
</evidence>
<dbReference type="InterPro" id="IPR001537">
    <property type="entry name" value="SpoU_MeTrfase"/>
</dbReference>
<keyword evidence="3" id="KW-0808">Transferase</keyword>
<feature type="compositionally biased region" description="Low complexity" evidence="4">
    <location>
        <begin position="22"/>
        <end position="55"/>
    </location>
</feature>
<dbReference type="Pfam" id="PF00588">
    <property type="entry name" value="SpoU_methylase"/>
    <property type="match status" value="1"/>
</dbReference>
<dbReference type="KEGG" id="mflg:ABS361_15680"/>
<evidence type="ECO:0000256" key="4">
    <source>
        <dbReference type="SAM" id="MobiDB-lite"/>
    </source>
</evidence>
<comment type="similarity">
    <text evidence="1">Belongs to the class IV-like SAM-binding methyltransferase superfamily. RNA methyltransferase TrmH family.</text>
</comment>
<gene>
    <name evidence="6" type="ORF">ABS361_15680</name>
</gene>
<dbReference type="Gene3D" id="3.40.1280.10">
    <property type="match status" value="1"/>
</dbReference>
<feature type="domain" description="RNA 2-O ribose methyltransferase substrate binding" evidence="5">
    <location>
        <begin position="85"/>
        <end position="161"/>
    </location>
</feature>
<evidence type="ECO:0000313" key="6">
    <source>
        <dbReference type="EMBL" id="XBY43517.1"/>
    </source>
</evidence>
<dbReference type="EMBL" id="CP158568">
    <property type="protein sequence ID" value="XBY43517.1"/>
    <property type="molecule type" value="Genomic_DNA"/>
</dbReference>
<protein>
    <submittedName>
        <fullName evidence="6">RNA methyltransferase</fullName>
    </submittedName>
</protein>
<dbReference type="GO" id="GO:0008173">
    <property type="term" value="F:RNA methyltransferase activity"/>
    <property type="evidence" value="ECO:0007669"/>
    <property type="project" value="InterPro"/>
</dbReference>
<keyword evidence="2 6" id="KW-0489">Methyltransferase</keyword>
<evidence type="ECO:0000256" key="3">
    <source>
        <dbReference type="ARBA" id="ARBA00022679"/>
    </source>
</evidence>
<dbReference type="GO" id="GO:0005737">
    <property type="term" value="C:cytoplasm"/>
    <property type="evidence" value="ECO:0007669"/>
    <property type="project" value="UniProtKB-ARBA"/>
</dbReference>
<dbReference type="SUPFAM" id="SSF55315">
    <property type="entry name" value="L30e-like"/>
    <property type="match status" value="1"/>
</dbReference>
<organism evidence="6">
    <name type="scientific">Methyloraptor flagellatus</name>
    <dbReference type="NCBI Taxonomy" id="3162530"/>
    <lineage>
        <taxon>Bacteria</taxon>
        <taxon>Pseudomonadati</taxon>
        <taxon>Pseudomonadota</taxon>
        <taxon>Alphaproteobacteria</taxon>
        <taxon>Hyphomicrobiales</taxon>
        <taxon>Ancalomicrobiaceae</taxon>
        <taxon>Methyloraptor</taxon>
    </lineage>
</organism>
<dbReference type="AlphaFoldDB" id="A0AAU7X723"/>
<dbReference type="SMART" id="SM00967">
    <property type="entry name" value="SpoU_sub_bind"/>
    <property type="match status" value="1"/>
</dbReference>
<dbReference type="GO" id="GO:0003723">
    <property type="term" value="F:RNA binding"/>
    <property type="evidence" value="ECO:0007669"/>
    <property type="project" value="InterPro"/>
</dbReference>
<proteinExistence type="inferred from homology"/>
<evidence type="ECO:0000256" key="1">
    <source>
        <dbReference type="ARBA" id="ARBA00007228"/>
    </source>
</evidence>
<dbReference type="InterPro" id="IPR029026">
    <property type="entry name" value="tRNA_m1G_MTases_N"/>
</dbReference>
<dbReference type="GO" id="GO:0032259">
    <property type="term" value="P:methylation"/>
    <property type="evidence" value="ECO:0007669"/>
    <property type="project" value="UniProtKB-KW"/>
</dbReference>
<dbReference type="Pfam" id="PF22435">
    <property type="entry name" value="MRM3-like_sub_bind"/>
    <property type="match status" value="1"/>
</dbReference>
<reference evidence="6" key="1">
    <citation type="submission" date="2024-06" db="EMBL/GenBank/DDBJ databases">
        <title>Methylostella associata gen. nov., sp. nov., a novel Ancalomicrobiaceae-affiliated facultatively methylotrophic bacteria that feed on methanotrophs of the genus Methylococcus.</title>
        <authorList>
            <person name="Saltykova V."/>
            <person name="Danilova O.V."/>
            <person name="Oshkin I.Y."/>
            <person name="Belova S.E."/>
            <person name="Pimenov N.V."/>
            <person name="Dedysh S.N."/>
        </authorList>
    </citation>
    <scope>NUCLEOTIDE SEQUENCE</scope>
    <source>
        <strain evidence="6">S20</strain>
    </source>
</reference>
<dbReference type="GO" id="GO:0006396">
    <property type="term" value="P:RNA processing"/>
    <property type="evidence" value="ECO:0007669"/>
    <property type="project" value="InterPro"/>
</dbReference>
<dbReference type="InterPro" id="IPR013123">
    <property type="entry name" value="SpoU_subst-bd"/>
</dbReference>
<dbReference type="InterPro" id="IPR053888">
    <property type="entry name" value="MRM3-like_sub_bind"/>
</dbReference>
<evidence type="ECO:0000259" key="5">
    <source>
        <dbReference type="SMART" id="SM00967"/>
    </source>
</evidence>
<dbReference type="RefSeq" id="WP_407048618.1">
    <property type="nucleotide sequence ID" value="NZ_CP158568.1"/>
</dbReference>
<dbReference type="Gene3D" id="3.30.1330.30">
    <property type="match status" value="1"/>
</dbReference>
<dbReference type="CDD" id="cd18095">
    <property type="entry name" value="SpoU-like_rRNA-MTase"/>
    <property type="match status" value="1"/>
</dbReference>
<sequence length="320" mass="33809">MSKAPTGLYRRSKGGGGPRPGPNAGAKPGAGAPHDGRGADAPARSARPDAGPAPAKEVTSLSNPLVKDLRGLHSKKERAETGLFLAEGLKLVADAIEQNWPIRTLVHAVKVREQPMVRRIADAARACGALVVEVSDDVLVKISRRDNPQMVVAAFEQRLLSLDDIDPSGTTVWVALEGIKDPGNLGTILRTVDSVGATGAILIGDTTDPFALEAVRATMGSIFHVPLAAGTMAEFAAWKAKHRVPVVGTHLKGAVDYRSIAYPEPVVLLMGNEQSGLPDAYVELCDHVVKIPMAGRADSLNLAIATAVMLYEIRRPRLGL</sequence>
<accession>A0AAU7X723</accession>
<dbReference type="PANTHER" id="PTHR43191:SF2">
    <property type="entry name" value="RRNA METHYLTRANSFERASE 3, MITOCHONDRIAL"/>
    <property type="match status" value="1"/>
</dbReference>